<evidence type="ECO:0000313" key="4">
    <source>
        <dbReference type="Proteomes" id="UP000697472"/>
    </source>
</evidence>
<name>A0ABS2PQA2_9STRE</name>
<dbReference type="EMBL" id="JAFBEH010000004">
    <property type="protein sequence ID" value="MBM7642051.1"/>
    <property type="molecule type" value="Genomic_DNA"/>
</dbReference>
<proteinExistence type="predicted"/>
<keyword evidence="4" id="KW-1185">Reference proteome</keyword>
<evidence type="ECO:0008006" key="5">
    <source>
        <dbReference type="Google" id="ProtNLM"/>
    </source>
</evidence>
<evidence type="ECO:0000256" key="2">
    <source>
        <dbReference type="SAM" id="Phobius"/>
    </source>
</evidence>
<keyword evidence="2" id="KW-0812">Transmembrane</keyword>
<feature type="compositionally biased region" description="Polar residues" evidence="1">
    <location>
        <begin position="199"/>
        <end position="217"/>
    </location>
</feature>
<evidence type="ECO:0000313" key="3">
    <source>
        <dbReference type="EMBL" id="MBM7642051.1"/>
    </source>
</evidence>
<organism evidence="3 4">
    <name type="scientific">Streptococcus loxodontisalivarius</name>
    <dbReference type="NCBI Taxonomy" id="1349415"/>
    <lineage>
        <taxon>Bacteria</taxon>
        <taxon>Bacillati</taxon>
        <taxon>Bacillota</taxon>
        <taxon>Bacilli</taxon>
        <taxon>Lactobacillales</taxon>
        <taxon>Streptococcaceae</taxon>
        <taxon>Streptococcus</taxon>
    </lineage>
</organism>
<evidence type="ECO:0000256" key="1">
    <source>
        <dbReference type="SAM" id="MobiDB-lite"/>
    </source>
</evidence>
<keyword evidence="2" id="KW-0472">Membrane</keyword>
<gene>
    <name evidence="3" type="ORF">JOC28_000343</name>
</gene>
<comment type="caution">
    <text evidence="3">The sequence shown here is derived from an EMBL/GenBank/DDBJ whole genome shotgun (WGS) entry which is preliminary data.</text>
</comment>
<dbReference type="Proteomes" id="UP000697472">
    <property type="component" value="Unassembled WGS sequence"/>
</dbReference>
<reference evidence="3 4" key="1">
    <citation type="submission" date="2021-01" db="EMBL/GenBank/DDBJ databases">
        <title>Genomic Encyclopedia of Type Strains, Phase IV (KMG-IV): sequencing the most valuable type-strain genomes for metagenomic binning, comparative biology and taxonomic classification.</title>
        <authorList>
            <person name="Goeker M."/>
        </authorList>
    </citation>
    <scope>NUCLEOTIDE SEQUENCE [LARGE SCALE GENOMIC DNA]</scope>
    <source>
        <strain evidence="3 4">DSM 27382</strain>
    </source>
</reference>
<accession>A0ABS2PQA2</accession>
<feature type="transmembrane region" description="Helical" evidence="2">
    <location>
        <begin position="7"/>
        <end position="29"/>
    </location>
</feature>
<sequence>MIDKTKVKIVASLGAVAITSFIAVMGYSVGHQSATQMTQATIRKEAKALLQKQEKSDKQTKISTDGVKEFLTQYYTKEKLSENNERIKPYLTDAAFSEEVARQNEALNQVYKDYMIDYRFEDALIYINQENNQAIAQVSYRVTYIADLEHKDEAKTTQTETQTLLLSYAKVGDKLLVNHMKSWNKTLEELEKDSELSSNQEVNSAIPAISSSTTVGP</sequence>
<keyword evidence="2" id="KW-1133">Transmembrane helix</keyword>
<feature type="region of interest" description="Disordered" evidence="1">
    <location>
        <begin position="194"/>
        <end position="217"/>
    </location>
</feature>
<protein>
    <recommendedName>
        <fullName evidence="5">Peptidylprolyl isomerase</fullName>
    </recommendedName>
</protein>
<dbReference type="RefSeq" id="WP_205008916.1">
    <property type="nucleotide sequence ID" value="NZ_JAFBEH010000004.1"/>
</dbReference>